<comment type="caution">
    <text evidence="5">The sequence shown here is derived from an EMBL/GenBank/DDBJ whole genome shotgun (WGS) entry which is preliminary data.</text>
</comment>
<feature type="repeat" description="ANK" evidence="3">
    <location>
        <begin position="1206"/>
        <end position="1238"/>
    </location>
</feature>
<evidence type="ECO:0000256" key="3">
    <source>
        <dbReference type="PROSITE-ProRule" id="PRU00023"/>
    </source>
</evidence>
<sequence length="1438" mass="162070">MDPGAEYNTMITANIALNMISMDEVKNFNISSNHEHFGNFNNIVMEIGTEKIETTVQLKYNSGEDFSLLKCFKSFQEIESKPEQLILLTNLKMNLGSTKIQLDSGEYSVEPYDVKIADNNCFKISQRTTCYKFRIIEDQNSRNEFSKLQQFETFLERFTLYTNQEDMAELEKSTTSKFVKMFSSKEETFEKYVKILSEWDVSQRLDKKMVQRVVALCLLSPYVENRTFGAVSDKAKILLEATCLFDITLLENGGKFDGTSDLELVQLLQLMEKRPLVVKEHENIEKWVQVCPDSKLVIVGEGKRRRWMKHSSVFQNLFDLKLKHELVYEKVMEAFGVSLQGKAVLTLSEGCRGSDIILKNITVGNLVEMIDNPGLIGGNQETLPDPYIQRYLSADVIDTKYLDSVYSNCVFIVNCADSSRVIDKPKHHSLTDIDDYLNQPDWATSNMAVVIVSKNNCSQSEFDKVCSKAKESHTVHYFKFLGDNSLEWVGSRGEVDELQKFKLGCRCKHENEFWAFKFTKRINLVLGDSGMGKTELIRNLKNNCSSTYWTVIVTPQDANLFFEESQNCDASDYLNLFQTFILKKYHYLGKLDKEFFKMCCAQFRVCYVWDAVDEVSAKYLEDVADLIVLLSNRGFMQSVTARKHLKSLLEKKFNTLSLGISRFEESEEDDYIRKRLSPIISDTESVIRKVKSSFALIERVDIAGIPLQMFMLTELVRLNRDKYLKLFNNSWRLTDLYYCFIDIQNKSVTDKENHERLAVDLLFSDCANFNTPVFLHASFAEYLAAAYFSKNFEVIPDRFFERKYDNVRFFFDLLLAKPVHVAVLYRHFDTLKSYDDEVLTSKDGGGRSALHLICSWGRRHSRLNVTTSKIGNIFSRFASVLRGKLSSAKGNPSEKYTLDDGDETSEEELETRDYLDGVVYLLNKCGTSEPDGLFQMTPLSYARVSESLGAELELLQSGLLQPEQEYNQCDRINILYYSSLYGYDNAIQIVVTKQLPTLCQEVNFSTKSGCTPLVLASSRGHTAVAQYLLQCQAEVNHPDKHGQTPLHSASLNDHEDTVKCLIKFGAALNHPDIVGWTPLYVACLNGHQKTTQFLIQSGADINRPDENGWTPLHTASSNGHKEIVERLVKSGAEINRANSFGLTPLHYASLNGHENTVQYLVESGAEINCAANDGWTPLSWASGNGHEKVVEYLAKSGANVNSLDSDGRTPLYAASCWGHKKSVECLARFGAETNHPAKNGWTPLFAASWNGDEEVVDCLVNLGAVINLTNQDGRTALHAASKNGHDKIVEGLVKLGAEIDGADGYGWTPLFTALENDHESTVECLVRLGADVNRADGHGRTPIYVASCYGHEKSVRCLVKFGAGVNRGNDKGRTPIYAAARNGHEKTVECLVELGAEVNRCDGRGRTPFYVAARNGHEKTVECLVKLGAESCHVDTDD</sequence>
<organism evidence="5 6">
    <name type="scientific">Zophobas morio</name>
    <dbReference type="NCBI Taxonomy" id="2755281"/>
    <lineage>
        <taxon>Eukaryota</taxon>
        <taxon>Metazoa</taxon>
        <taxon>Ecdysozoa</taxon>
        <taxon>Arthropoda</taxon>
        <taxon>Hexapoda</taxon>
        <taxon>Insecta</taxon>
        <taxon>Pterygota</taxon>
        <taxon>Neoptera</taxon>
        <taxon>Endopterygota</taxon>
        <taxon>Coleoptera</taxon>
        <taxon>Polyphaga</taxon>
        <taxon>Cucujiformia</taxon>
        <taxon>Tenebrionidae</taxon>
        <taxon>Zophobas</taxon>
    </lineage>
</organism>
<feature type="repeat" description="ANK" evidence="3">
    <location>
        <begin position="1074"/>
        <end position="1106"/>
    </location>
</feature>
<feature type="repeat" description="ANK" evidence="3">
    <location>
        <begin position="1041"/>
        <end position="1073"/>
    </location>
</feature>
<dbReference type="GO" id="GO:0006511">
    <property type="term" value="P:ubiquitin-dependent protein catabolic process"/>
    <property type="evidence" value="ECO:0007669"/>
    <property type="project" value="TreeGrafter"/>
</dbReference>
<feature type="repeat" description="ANK" evidence="3">
    <location>
        <begin position="1239"/>
        <end position="1271"/>
    </location>
</feature>
<dbReference type="PROSITE" id="PS50088">
    <property type="entry name" value="ANK_REPEAT"/>
    <property type="match status" value="13"/>
</dbReference>
<evidence type="ECO:0000256" key="1">
    <source>
        <dbReference type="ARBA" id="ARBA00022737"/>
    </source>
</evidence>
<dbReference type="Proteomes" id="UP001168821">
    <property type="component" value="Unassembled WGS sequence"/>
</dbReference>
<dbReference type="PRINTS" id="PR01415">
    <property type="entry name" value="ANKYRIN"/>
</dbReference>
<dbReference type="PANTHER" id="PTHR24173">
    <property type="entry name" value="ANKYRIN REPEAT CONTAINING"/>
    <property type="match status" value="1"/>
</dbReference>
<evidence type="ECO:0000313" key="5">
    <source>
        <dbReference type="EMBL" id="KAJ3653158.1"/>
    </source>
</evidence>
<feature type="repeat" description="ANK" evidence="3">
    <location>
        <begin position="1272"/>
        <end position="1304"/>
    </location>
</feature>
<evidence type="ECO:0000256" key="4">
    <source>
        <dbReference type="SAM" id="MobiDB-lite"/>
    </source>
</evidence>
<feature type="repeat" description="ANK" evidence="3">
    <location>
        <begin position="1140"/>
        <end position="1172"/>
    </location>
</feature>
<protein>
    <submittedName>
        <fullName evidence="5">Uncharacterized protein</fullName>
    </submittedName>
</protein>
<dbReference type="SUPFAM" id="SSF48403">
    <property type="entry name" value="Ankyrin repeat"/>
    <property type="match status" value="2"/>
</dbReference>
<dbReference type="InterPro" id="IPR002110">
    <property type="entry name" value="Ankyrin_rpt"/>
</dbReference>
<keyword evidence="6" id="KW-1185">Reference proteome</keyword>
<keyword evidence="2 3" id="KW-0040">ANK repeat</keyword>
<keyword evidence="1" id="KW-0677">Repeat</keyword>
<dbReference type="Pfam" id="PF12796">
    <property type="entry name" value="Ank_2"/>
    <property type="match status" value="5"/>
</dbReference>
<reference evidence="5" key="1">
    <citation type="journal article" date="2023" name="G3 (Bethesda)">
        <title>Whole genome assemblies of Zophobas morio and Tenebrio molitor.</title>
        <authorList>
            <person name="Kaur S."/>
            <person name="Stinson S.A."/>
            <person name="diCenzo G.C."/>
        </authorList>
    </citation>
    <scope>NUCLEOTIDE SEQUENCE</scope>
    <source>
        <strain evidence="5">QUZm001</strain>
    </source>
</reference>
<feature type="repeat" description="ANK" evidence="3">
    <location>
        <begin position="1404"/>
        <end position="1436"/>
    </location>
</feature>
<feature type="repeat" description="ANK" evidence="3">
    <location>
        <begin position="1173"/>
        <end position="1205"/>
    </location>
</feature>
<feature type="region of interest" description="Disordered" evidence="4">
    <location>
        <begin position="886"/>
        <end position="907"/>
    </location>
</feature>
<feature type="repeat" description="ANK" evidence="3">
    <location>
        <begin position="1008"/>
        <end position="1040"/>
    </location>
</feature>
<accession>A0AA38I8S8</accession>
<dbReference type="EMBL" id="JALNTZ010000005">
    <property type="protein sequence ID" value="KAJ3653158.1"/>
    <property type="molecule type" value="Genomic_DNA"/>
</dbReference>
<evidence type="ECO:0000256" key="2">
    <source>
        <dbReference type="ARBA" id="ARBA00023043"/>
    </source>
</evidence>
<feature type="repeat" description="ANK" evidence="3">
    <location>
        <begin position="1371"/>
        <end position="1403"/>
    </location>
</feature>
<evidence type="ECO:0000313" key="6">
    <source>
        <dbReference type="Proteomes" id="UP001168821"/>
    </source>
</evidence>
<name>A0AA38I8S8_9CUCU</name>
<gene>
    <name evidence="5" type="ORF">Zmor_019067</name>
</gene>
<feature type="repeat" description="ANK" evidence="3">
    <location>
        <begin position="1338"/>
        <end position="1370"/>
    </location>
</feature>
<feature type="repeat" description="ANK" evidence="3">
    <location>
        <begin position="1305"/>
        <end position="1337"/>
    </location>
</feature>
<dbReference type="InterPro" id="IPR036770">
    <property type="entry name" value="Ankyrin_rpt-contain_sf"/>
</dbReference>
<dbReference type="Gene3D" id="1.25.40.20">
    <property type="entry name" value="Ankyrin repeat-containing domain"/>
    <property type="match status" value="4"/>
</dbReference>
<dbReference type="PROSITE" id="PS50297">
    <property type="entry name" value="ANK_REP_REGION"/>
    <property type="match status" value="13"/>
</dbReference>
<dbReference type="SMART" id="SM00248">
    <property type="entry name" value="ANK"/>
    <property type="match status" value="13"/>
</dbReference>
<dbReference type="GO" id="GO:0000151">
    <property type="term" value="C:ubiquitin ligase complex"/>
    <property type="evidence" value="ECO:0007669"/>
    <property type="project" value="TreeGrafter"/>
</dbReference>
<dbReference type="PANTHER" id="PTHR24173:SF74">
    <property type="entry name" value="ANKYRIN REPEAT DOMAIN-CONTAINING PROTEIN 16"/>
    <property type="match status" value="1"/>
</dbReference>
<proteinExistence type="predicted"/>
<feature type="repeat" description="ANK" evidence="3">
    <location>
        <begin position="1107"/>
        <end position="1139"/>
    </location>
</feature>